<organism evidence="9 10">
    <name type="scientific">Paenibacillus flagellatus</name>
    <dbReference type="NCBI Taxonomy" id="2211139"/>
    <lineage>
        <taxon>Bacteria</taxon>
        <taxon>Bacillati</taxon>
        <taxon>Bacillota</taxon>
        <taxon>Bacilli</taxon>
        <taxon>Bacillales</taxon>
        <taxon>Paenibacillaceae</taxon>
        <taxon>Paenibacillus</taxon>
    </lineage>
</organism>
<protein>
    <submittedName>
        <fullName evidence="9">Spore gernimation protein</fullName>
    </submittedName>
</protein>
<comment type="similarity">
    <text evidence="2">Belongs to the amino acid-polyamine-organocation (APC) superfamily. Spore germination protein (SGP) (TC 2.A.3.9) family.</text>
</comment>
<dbReference type="Gene3D" id="1.20.1740.10">
    <property type="entry name" value="Amino acid/polyamine transporter I"/>
    <property type="match status" value="1"/>
</dbReference>
<keyword evidence="4" id="KW-0309">Germination</keyword>
<comment type="subcellular location">
    <subcellularLocation>
        <location evidence="1">Membrane</location>
        <topology evidence="1">Multi-pass membrane protein</topology>
    </subcellularLocation>
</comment>
<dbReference type="PANTHER" id="PTHR34975">
    <property type="entry name" value="SPORE GERMINATION PROTEIN A2"/>
    <property type="match status" value="1"/>
</dbReference>
<accession>A0A2V5KCE8</accession>
<reference evidence="9 10" key="1">
    <citation type="submission" date="2018-05" db="EMBL/GenBank/DDBJ databases">
        <title>Paenibacillus flagellatus sp. nov., isolated from selenium mineral soil.</title>
        <authorList>
            <person name="Dai X."/>
        </authorList>
    </citation>
    <scope>NUCLEOTIDE SEQUENCE [LARGE SCALE GENOMIC DNA]</scope>
    <source>
        <strain evidence="9 10">DXL2</strain>
    </source>
</reference>
<feature type="transmembrane region" description="Helical" evidence="8">
    <location>
        <begin position="49"/>
        <end position="70"/>
    </location>
</feature>
<evidence type="ECO:0000313" key="10">
    <source>
        <dbReference type="Proteomes" id="UP000247476"/>
    </source>
</evidence>
<evidence type="ECO:0000313" key="9">
    <source>
        <dbReference type="EMBL" id="PYI57271.1"/>
    </source>
</evidence>
<evidence type="ECO:0000256" key="3">
    <source>
        <dbReference type="ARBA" id="ARBA00022448"/>
    </source>
</evidence>
<dbReference type="GO" id="GO:0009847">
    <property type="term" value="P:spore germination"/>
    <property type="evidence" value="ECO:0007669"/>
    <property type="project" value="InterPro"/>
</dbReference>
<feature type="transmembrane region" description="Helical" evidence="8">
    <location>
        <begin position="343"/>
        <end position="365"/>
    </location>
</feature>
<keyword evidence="3" id="KW-0813">Transport</keyword>
<dbReference type="RefSeq" id="WP_110838310.1">
    <property type="nucleotide sequence ID" value="NZ_QJVJ01000001.1"/>
</dbReference>
<dbReference type="Pfam" id="PF03845">
    <property type="entry name" value="Spore_permease"/>
    <property type="match status" value="1"/>
</dbReference>
<feature type="transmembrane region" description="Helical" evidence="8">
    <location>
        <begin position="315"/>
        <end position="331"/>
    </location>
</feature>
<name>A0A2V5KCE8_9BACL</name>
<dbReference type="GO" id="GO:0016020">
    <property type="term" value="C:membrane"/>
    <property type="evidence" value="ECO:0007669"/>
    <property type="project" value="UniProtKB-SubCell"/>
</dbReference>
<feature type="transmembrane region" description="Helical" evidence="8">
    <location>
        <begin position="91"/>
        <end position="109"/>
    </location>
</feature>
<feature type="transmembrane region" description="Helical" evidence="8">
    <location>
        <begin position="129"/>
        <end position="148"/>
    </location>
</feature>
<evidence type="ECO:0000256" key="1">
    <source>
        <dbReference type="ARBA" id="ARBA00004141"/>
    </source>
</evidence>
<keyword evidence="7 8" id="KW-0472">Membrane</keyword>
<keyword evidence="5 8" id="KW-0812">Transmembrane</keyword>
<sequence length="372" mass="40855">MAERLDSFRYGDERISDTELFITVSSMIMGVGILSLPRLIAQSTSSSDGWISILIAGVSAIALAWTLGKLAARFPGISFFEYSAKIATKPVAAVIHVLVCIYFLLFLSYEVRAISSILREYMFDRTPVEVLALAFVLIVVYAVCGSRIGLIRLNLLFFPFVTAIVGVVMFMSLPTMHWEHLKPLFVTPLPGILSGSKECVFSLFGFEVVLFYAPMLMKPDKAPKSAAIGVFLPLLLYLAIYLIVIASFSNEVTASVIYPTVELAKGIEVPGEFFERFESLFFTIWMMTIFNSSFMTLDIASMALHALVPKGTKQMWAISVATVCYIISMIPEDAKEVATLSDSVSYVGVVAVGLIPVILYAIAIVRGVKNHG</sequence>
<evidence type="ECO:0000256" key="5">
    <source>
        <dbReference type="ARBA" id="ARBA00022692"/>
    </source>
</evidence>
<gene>
    <name evidence="9" type="ORF">DLM86_02175</name>
</gene>
<evidence type="ECO:0000256" key="7">
    <source>
        <dbReference type="ARBA" id="ARBA00023136"/>
    </source>
</evidence>
<evidence type="ECO:0000256" key="4">
    <source>
        <dbReference type="ARBA" id="ARBA00022544"/>
    </source>
</evidence>
<dbReference type="OrthoDB" id="2716906at2"/>
<proteinExistence type="inferred from homology"/>
<keyword evidence="10" id="KW-1185">Reference proteome</keyword>
<dbReference type="NCBIfam" id="TIGR00912">
    <property type="entry name" value="2A0309"/>
    <property type="match status" value="1"/>
</dbReference>
<comment type="caution">
    <text evidence="9">The sequence shown here is derived from an EMBL/GenBank/DDBJ whole genome shotgun (WGS) entry which is preliminary data.</text>
</comment>
<dbReference type="PANTHER" id="PTHR34975:SF2">
    <property type="entry name" value="SPORE GERMINATION PROTEIN A2"/>
    <property type="match status" value="1"/>
</dbReference>
<feature type="transmembrane region" description="Helical" evidence="8">
    <location>
        <begin position="225"/>
        <end position="248"/>
    </location>
</feature>
<keyword evidence="6 8" id="KW-1133">Transmembrane helix</keyword>
<feature type="transmembrane region" description="Helical" evidence="8">
    <location>
        <begin position="193"/>
        <end position="213"/>
    </location>
</feature>
<evidence type="ECO:0000256" key="8">
    <source>
        <dbReference type="SAM" id="Phobius"/>
    </source>
</evidence>
<dbReference type="Proteomes" id="UP000247476">
    <property type="component" value="Unassembled WGS sequence"/>
</dbReference>
<dbReference type="AlphaFoldDB" id="A0A2V5KCE8"/>
<feature type="transmembrane region" description="Helical" evidence="8">
    <location>
        <begin position="155"/>
        <end position="173"/>
    </location>
</feature>
<evidence type="ECO:0000256" key="2">
    <source>
        <dbReference type="ARBA" id="ARBA00007998"/>
    </source>
</evidence>
<feature type="transmembrane region" description="Helical" evidence="8">
    <location>
        <begin position="280"/>
        <end position="308"/>
    </location>
</feature>
<dbReference type="InterPro" id="IPR004761">
    <property type="entry name" value="Spore_GerAB"/>
</dbReference>
<dbReference type="EMBL" id="QJVJ01000001">
    <property type="protein sequence ID" value="PYI57271.1"/>
    <property type="molecule type" value="Genomic_DNA"/>
</dbReference>
<evidence type="ECO:0000256" key="6">
    <source>
        <dbReference type="ARBA" id="ARBA00022989"/>
    </source>
</evidence>
<feature type="transmembrane region" description="Helical" evidence="8">
    <location>
        <begin position="20"/>
        <end position="37"/>
    </location>
</feature>